<evidence type="ECO:0000256" key="4">
    <source>
        <dbReference type="ARBA" id="ARBA00010541"/>
    </source>
</evidence>
<dbReference type="SUPFAM" id="SSF50156">
    <property type="entry name" value="PDZ domain-like"/>
    <property type="match status" value="2"/>
</dbReference>
<dbReference type="Gene3D" id="2.30.42.10">
    <property type="match status" value="2"/>
</dbReference>
<evidence type="ECO:0000313" key="20">
    <source>
        <dbReference type="EMBL" id="PPT96834.1"/>
    </source>
</evidence>
<dbReference type="SUPFAM" id="SSF50494">
    <property type="entry name" value="Trypsin-like serine proteases"/>
    <property type="match status" value="1"/>
</dbReference>
<dbReference type="EC" id="3.4.21.107" evidence="5"/>
<dbReference type="PRINTS" id="PR00834">
    <property type="entry name" value="PROTEASES2C"/>
</dbReference>
<proteinExistence type="inferred from homology"/>
<dbReference type="InterPro" id="IPR009003">
    <property type="entry name" value="Peptidase_S1_PA"/>
</dbReference>
<dbReference type="GO" id="GO:0004252">
    <property type="term" value="F:serine-type endopeptidase activity"/>
    <property type="evidence" value="ECO:0007669"/>
    <property type="project" value="InterPro"/>
</dbReference>
<feature type="binding site" evidence="16">
    <location>
        <begin position="255"/>
        <end position="257"/>
    </location>
    <ligand>
        <name>substrate</name>
    </ligand>
</feature>
<evidence type="ECO:0000256" key="10">
    <source>
        <dbReference type="ARBA" id="ARBA00022764"/>
    </source>
</evidence>
<keyword evidence="8 18" id="KW-0732">Signal</keyword>
<keyword evidence="9" id="KW-0677">Repeat</keyword>
<dbReference type="Pfam" id="PF13365">
    <property type="entry name" value="Trypsin_2"/>
    <property type="match status" value="1"/>
</dbReference>
<dbReference type="RefSeq" id="WP_104564000.1">
    <property type="nucleotide sequence ID" value="NZ_MDSK01000032.1"/>
</dbReference>
<evidence type="ECO:0000256" key="15">
    <source>
        <dbReference type="PIRSR" id="PIRSR611782-1"/>
    </source>
</evidence>
<feature type="active site" description="Charge relay system" evidence="15">
    <location>
        <position position="152"/>
    </location>
</feature>
<reference evidence="20 21" key="1">
    <citation type="submission" date="2016-08" db="EMBL/GenBank/DDBJ databases">
        <title>Evolution of the type three secretion system and type three effector repertoires in Xanthomonas.</title>
        <authorList>
            <person name="Merda D."/>
            <person name="Briand M."/>
            <person name="Bosis E."/>
            <person name="Rousseau C."/>
            <person name="Portier P."/>
            <person name="Jacques M.-A."/>
            <person name="Fischer-Le Saux M."/>
        </authorList>
    </citation>
    <scope>NUCLEOTIDE SEQUENCE [LARGE SCALE GENOMIC DNA]</scope>
    <source>
        <strain evidence="20 21">CFBP 7409</strain>
    </source>
</reference>
<feature type="region of interest" description="Disordered" evidence="17">
    <location>
        <begin position="106"/>
        <end position="131"/>
    </location>
</feature>
<keyword evidence="7" id="KW-0645">Protease</keyword>
<accession>A0A2S6ZW08</accession>
<comment type="caution">
    <text evidence="20">The sequence shown here is derived from an EMBL/GenBank/DDBJ whole genome shotgun (WGS) entry which is preliminary data.</text>
</comment>
<evidence type="ECO:0000256" key="18">
    <source>
        <dbReference type="SAM" id="SignalP"/>
    </source>
</evidence>
<comment type="subcellular location">
    <subcellularLocation>
        <location evidence="3">Periplasm</location>
    </subcellularLocation>
</comment>
<evidence type="ECO:0000313" key="21">
    <source>
        <dbReference type="Proteomes" id="UP000238049"/>
    </source>
</evidence>
<comment type="function">
    <text evidence="2">Might be efficient in the degradation of transiently denatured and unfolded proteins which accumulate in the periplasm following stress conditions.</text>
</comment>
<protein>
    <recommendedName>
        <fullName evidence="6">Probable periplasmic serine endoprotease DegP-like</fullName>
        <ecNumber evidence="5">3.4.21.107</ecNumber>
    </recommendedName>
    <alternativeName>
        <fullName evidence="14">Protease Do</fullName>
    </alternativeName>
</protein>
<evidence type="ECO:0000256" key="17">
    <source>
        <dbReference type="SAM" id="MobiDB-lite"/>
    </source>
</evidence>
<keyword evidence="12" id="KW-0720">Serine protease</keyword>
<sequence>MNHRIRTQMFGLIAMTLPLAACAQQSAPAPKDVAPIAANRSAAPAPQLVAGLPDFTNLVEQVGPGVVNIETTITRKDAMARQRRGGQDGGAMPGDEQMPEFFRRFFGPDFQMPGGPRQGPGQGGDDDGGIAGKSMGSGFIISADGYVLTNHHVVDGASEVTVKLTDRREFKAKVVGSDEQFDVALLKIEAKGLPTVRLGDSNTLKPGQWVVAIGSPFGLDHSVTAGIVSATGRSNPYADQRYVPFIQTDVAINQGNSGGPLLNTRGEVVGINSQIFSASGGYMGISFAIPIDLAFSAAEQIKATGHVSRGMLGVAVGPIDSLKAQGLGLPDTRGALVNDIPPGSPAAKAGIEVGDVIRAVNGKPIDVASDLPPMIGLMAPGTKVNLDVLRDGKPRKVAVTLTTLDNPVGNAAARTAADDAKPSAPASVELLGLQVADLTAAERSRLGLEAGEGVRIAAVTGAAARSTQPPLSPGLVIARVGRTKVGSVADLNRALSSYKKGDVVMLLVTDGKATSYVALKAGG</sequence>
<evidence type="ECO:0000256" key="2">
    <source>
        <dbReference type="ARBA" id="ARBA00002610"/>
    </source>
</evidence>
<evidence type="ECO:0000256" key="9">
    <source>
        <dbReference type="ARBA" id="ARBA00022737"/>
    </source>
</evidence>
<dbReference type="CDD" id="cd10839">
    <property type="entry name" value="cpPDZ1_DegP-like"/>
    <property type="match status" value="1"/>
</dbReference>
<dbReference type="GO" id="GO:0042597">
    <property type="term" value="C:periplasmic space"/>
    <property type="evidence" value="ECO:0007669"/>
    <property type="project" value="UniProtKB-SubCell"/>
</dbReference>
<evidence type="ECO:0000256" key="16">
    <source>
        <dbReference type="PIRSR" id="PIRSR611782-2"/>
    </source>
</evidence>
<dbReference type="PANTHER" id="PTHR22939">
    <property type="entry name" value="SERINE PROTEASE FAMILY S1C HTRA-RELATED"/>
    <property type="match status" value="1"/>
</dbReference>
<dbReference type="InterPro" id="IPR001940">
    <property type="entry name" value="Peptidase_S1C"/>
</dbReference>
<comment type="catalytic activity">
    <reaction evidence="1">
        <text>Acts on substrates that are at least partially unfolded. The cleavage site P1 residue is normally between a pair of hydrophobic residues, such as Val-|-Val.</text>
        <dbReference type="EC" id="3.4.21.107"/>
    </reaction>
</comment>
<evidence type="ECO:0000256" key="7">
    <source>
        <dbReference type="ARBA" id="ARBA00022670"/>
    </source>
</evidence>
<dbReference type="SMART" id="SM00228">
    <property type="entry name" value="PDZ"/>
    <property type="match status" value="2"/>
</dbReference>
<evidence type="ECO:0000256" key="11">
    <source>
        <dbReference type="ARBA" id="ARBA00022801"/>
    </source>
</evidence>
<evidence type="ECO:0000256" key="13">
    <source>
        <dbReference type="ARBA" id="ARBA00023016"/>
    </source>
</evidence>
<evidence type="ECO:0000259" key="19">
    <source>
        <dbReference type="PROSITE" id="PS50106"/>
    </source>
</evidence>
<dbReference type="Proteomes" id="UP000238049">
    <property type="component" value="Unassembled WGS sequence"/>
</dbReference>
<evidence type="ECO:0000256" key="12">
    <source>
        <dbReference type="ARBA" id="ARBA00022825"/>
    </source>
</evidence>
<evidence type="ECO:0000256" key="5">
    <source>
        <dbReference type="ARBA" id="ARBA00013035"/>
    </source>
</evidence>
<feature type="chain" id="PRO_5038624543" description="Probable periplasmic serine endoprotease DegP-like" evidence="18">
    <location>
        <begin position="24"/>
        <end position="523"/>
    </location>
</feature>
<keyword evidence="13" id="KW-0346">Stress response</keyword>
<feature type="binding site" evidence="16">
    <location>
        <position position="152"/>
    </location>
    <ligand>
        <name>substrate</name>
    </ligand>
</feature>
<dbReference type="GO" id="GO:0006508">
    <property type="term" value="P:proteolysis"/>
    <property type="evidence" value="ECO:0007669"/>
    <property type="project" value="UniProtKB-KW"/>
</dbReference>
<dbReference type="NCBIfam" id="TIGR02037">
    <property type="entry name" value="degP_htrA_DO"/>
    <property type="match status" value="1"/>
</dbReference>
<dbReference type="InterPro" id="IPR001478">
    <property type="entry name" value="PDZ"/>
</dbReference>
<comment type="similarity">
    <text evidence="4">Belongs to the peptidase S1C family.</text>
</comment>
<gene>
    <name evidence="20" type="ORF">XarbCFBP7409_15260</name>
</gene>
<evidence type="ECO:0000256" key="3">
    <source>
        <dbReference type="ARBA" id="ARBA00004418"/>
    </source>
</evidence>
<organism evidence="20 21">
    <name type="scientific">Xanthomonas arboricola pv. guizotiae</name>
    <dbReference type="NCBI Taxonomy" id="487867"/>
    <lineage>
        <taxon>Bacteria</taxon>
        <taxon>Pseudomonadati</taxon>
        <taxon>Pseudomonadota</taxon>
        <taxon>Gammaproteobacteria</taxon>
        <taxon>Lysobacterales</taxon>
        <taxon>Lysobacteraceae</taxon>
        <taxon>Xanthomonas</taxon>
    </lineage>
</organism>
<feature type="active site" description="Charge relay system" evidence="15">
    <location>
        <position position="182"/>
    </location>
</feature>
<dbReference type="Pfam" id="PF13180">
    <property type="entry name" value="PDZ_2"/>
    <property type="match status" value="1"/>
</dbReference>
<keyword evidence="10" id="KW-0574">Periplasm</keyword>
<dbReference type="InterPro" id="IPR011782">
    <property type="entry name" value="Pept_S1C_Do"/>
</dbReference>
<dbReference type="Gene3D" id="2.40.10.120">
    <property type="match status" value="1"/>
</dbReference>
<feature type="domain" description="PDZ" evidence="19">
    <location>
        <begin position="308"/>
        <end position="392"/>
    </location>
</feature>
<dbReference type="EMBL" id="MDSL01000034">
    <property type="protein sequence ID" value="PPT96834.1"/>
    <property type="molecule type" value="Genomic_DNA"/>
</dbReference>
<name>A0A2S6ZW08_9XANT</name>
<evidence type="ECO:0000256" key="8">
    <source>
        <dbReference type="ARBA" id="ARBA00022729"/>
    </source>
</evidence>
<dbReference type="InterPro" id="IPR036034">
    <property type="entry name" value="PDZ_sf"/>
</dbReference>
<dbReference type="AlphaFoldDB" id="A0A2S6ZW08"/>
<dbReference type="PROSITE" id="PS50106">
    <property type="entry name" value="PDZ"/>
    <property type="match status" value="1"/>
</dbReference>
<evidence type="ECO:0000256" key="6">
    <source>
        <dbReference type="ARBA" id="ARBA00013958"/>
    </source>
</evidence>
<feature type="active site" description="Charge relay system" evidence="15">
    <location>
        <position position="257"/>
    </location>
</feature>
<dbReference type="PANTHER" id="PTHR22939:SF130">
    <property type="entry name" value="PERIPLASMIC SERINE ENDOPROTEASE DEGP-LIKE-RELATED"/>
    <property type="match status" value="1"/>
</dbReference>
<dbReference type="FunFam" id="2.40.10.120:FF:000007">
    <property type="entry name" value="Periplasmic serine endoprotease DegP-like"/>
    <property type="match status" value="1"/>
</dbReference>
<keyword evidence="11" id="KW-0378">Hydrolase</keyword>
<feature type="binding site" evidence="16">
    <location>
        <position position="182"/>
    </location>
    <ligand>
        <name>substrate</name>
    </ligand>
</feature>
<evidence type="ECO:0000256" key="14">
    <source>
        <dbReference type="ARBA" id="ARBA00032850"/>
    </source>
</evidence>
<feature type="signal peptide" evidence="18">
    <location>
        <begin position="1"/>
        <end position="23"/>
    </location>
</feature>
<evidence type="ECO:0000256" key="1">
    <source>
        <dbReference type="ARBA" id="ARBA00001772"/>
    </source>
</evidence>